<dbReference type="CDD" id="cd01948">
    <property type="entry name" value="EAL"/>
    <property type="match status" value="1"/>
</dbReference>
<evidence type="ECO:0000313" key="3">
    <source>
        <dbReference type="Proteomes" id="UP000532247"/>
    </source>
</evidence>
<accession>A0A7Y4B5R4</accession>
<dbReference type="InterPro" id="IPR050706">
    <property type="entry name" value="Cyclic-di-GMP_PDE-like"/>
</dbReference>
<dbReference type="PROSITE" id="PS50883">
    <property type="entry name" value="EAL"/>
    <property type="match status" value="1"/>
</dbReference>
<sequence>MINRKLKRICTVRPYVKLDGYPKTIECIEQFKNENEQVLGVWIRVDGYTEAFNQSIEEAESYAHEIFKLIDESSNSYRQTLRLDERNFLLLVVVRKTNANKIETNILRRLDNLPPFSFVAPTVSRILFESRDSAEDVMLKLKYGLKNEWDIQVDNETNTIGVTSHNERVDLEDIRCFFQPIYWISNRLRGFEVLARWEHPLYGILEPNHFLSTLIKQGDMTSLFFKQLDSIEKLIDHQPHAKDLWFSLNIVEESLAEDVVFERLKALRQKGLNLELELEVCKSNINEHILLFQRIRGLGVRISINGIEDIHGRFIPDVEAYDTVKLAPRLVKQLTHGDDDTIRMLKAWIDRFVQSNKLIIANGIQARRAIDTLVALQVDALQGFAIKVPMSFSKTEAWLAHLPKSLLFKDENNVKQFPKSKK</sequence>
<protein>
    <submittedName>
        <fullName evidence="2">EAL domain-containing protein</fullName>
    </submittedName>
</protein>
<name>A0A7Y4B5R4_VIBAL</name>
<feature type="domain" description="EAL" evidence="1">
    <location>
        <begin position="158"/>
        <end position="403"/>
    </location>
</feature>
<proteinExistence type="predicted"/>
<reference evidence="2 3" key="1">
    <citation type="submission" date="2019-09" db="EMBL/GenBank/DDBJ databases">
        <title>Draft genome sequencing and comparative genomics of hatchery-associated Vibrios.</title>
        <authorList>
            <person name="Kehlet-Delgado H."/>
            <person name="Mueller R.S."/>
        </authorList>
    </citation>
    <scope>NUCLEOTIDE SEQUENCE [LARGE SCALE GENOMIC DNA]</scope>
    <source>
        <strain evidence="2 3">081416A</strain>
    </source>
</reference>
<dbReference type="Pfam" id="PF00563">
    <property type="entry name" value="EAL"/>
    <property type="match status" value="1"/>
</dbReference>
<dbReference type="InterPro" id="IPR035919">
    <property type="entry name" value="EAL_sf"/>
</dbReference>
<dbReference type="InterPro" id="IPR001633">
    <property type="entry name" value="EAL_dom"/>
</dbReference>
<dbReference type="AlphaFoldDB" id="A0A7Y4B5R4"/>
<dbReference type="PANTHER" id="PTHR33121:SF70">
    <property type="entry name" value="SIGNALING PROTEIN YKOW"/>
    <property type="match status" value="1"/>
</dbReference>
<organism evidence="2 3">
    <name type="scientific">Vibrio alginolyticus</name>
    <dbReference type="NCBI Taxonomy" id="663"/>
    <lineage>
        <taxon>Bacteria</taxon>
        <taxon>Pseudomonadati</taxon>
        <taxon>Pseudomonadota</taxon>
        <taxon>Gammaproteobacteria</taxon>
        <taxon>Vibrionales</taxon>
        <taxon>Vibrionaceae</taxon>
        <taxon>Vibrio</taxon>
    </lineage>
</organism>
<dbReference type="Proteomes" id="UP000532247">
    <property type="component" value="Unassembled WGS sequence"/>
</dbReference>
<dbReference type="GO" id="GO:0071111">
    <property type="term" value="F:cyclic-guanylate-specific phosphodiesterase activity"/>
    <property type="evidence" value="ECO:0007669"/>
    <property type="project" value="InterPro"/>
</dbReference>
<gene>
    <name evidence="2" type="ORF">F0254_20440</name>
</gene>
<comment type="caution">
    <text evidence="2">The sequence shown here is derived from an EMBL/GenBank/DDBJ whole genome shotgun (WGS) entry which is preliminary data.</text>
</comment>
<dbReference type="PANTHER" id="PTHR33121">
    <property type="entry name" value="CYCLIC DI-GMP PHOSPHODIESTERASE PDEF"/>
    <property type="match status" value="1"/>
</dbReference>
<dbReference type="Gene3D" id="3.20.20.450">
    <property type="entry name" value="EAL domain"/>
    <property type="match status" value="1"/>
</dbReference>
<dbReference type="EMBL" id="VTYF01000015">
    <property type="protein sequence ID" value="NOI11207.1"/>
    <property type="molecule type" value="Genomic_DNA"/>
</dbReference>
<dbReference type="SUPFAM" id="SSF141868">
    <property type="entry name" value="EAL domain-like"/>
    <property type="match status" value="1"/>
</dbReference>
<evidence type="ECO:0000313" key="2">
    <source>
        <dbReference type="EMBL" id="NOI11207.1"/>
    </source>
</evidence>
<dbReference type="SMART" id="SM00052">
    <property type="entry name" value="EAL"/>
    <property type="match status" value="1"/>
</dbReference>
<evidence type="ECO:0000259" key="1">
    <source>
        <dbReference type="PROSITE" id="PS50883"/>
    </source>
</evidence>